<feature type="transmembrane region" description="Helical" evidence="5">
    <location>
        <begin position="141"/>
        <end position="159"/>
    </location>
</feature>
<sequence length="593" mass="64536">MLTMNKIANTLKQYMPIFDWLPNYNKSNLSGDLSAGLTVGIMLIPQGMAYAMLAGLDPIHGLYAVTVPLLLYAIFGTSRQLAVGPVAMVSLLTASSISTLNPSSPEEYLMLALTLAFLVGLIQFALGLFRFGFVVNFLSHPVINGFTSAAAIIIGLSQVKHLFRIKLPRTEHIQDTVVAIAQNISDIHWITFGIGIVGIIIIKYGKKIHKSLPTPLIAVVFGILAVTFLNLTESGVKVLGDVPSGLPTLSSPSFDMSVWSTLLPIALTISLVGFAESYAVAKTIHGKHKNYKLDANQELIGLGMANFGAAFFKGYPVTGGFSRTAVNDQAGAKTALASIISVVLIVLTLLFFTGLFYNLPNAILAAVVLVAVSGLIDFKTPKTLWKNDKMDFLMLMATFIATLTLGIETGIISGMILSLLAVIYKASRPHIAILAKVPGTKYYRNVERFTNLEKRDDVVVIRIDGPIYFANVDFIKKKIDRLVLSKKNTLRTIVLNMESVTSLDSSGAHELDEWIRMWKTAGLNTSISGTRGPIRDILHTWGIIHSIGADHVFTDDATAVDFFDNKINPESIQELSPYALQSEKKFDESSTGH</sequence>
<keyword evidence="3 5" id="KW-1133">Transmembrane helix</keyword>
<feature type="transmembrane region" description="Helical" evidence="5">
    <location>
        <begin position="82"/>
        <end position="102"/>
    </location>
</feature>
<dbReference type="InterPro" id="IPR036513">
    <property type="entry name" value="STAS_dom_sf"/>
</dbReference>
<feature type="transmembrane region" description="Helical" evidence="5">
    <location>
        <begin position="335"/>
        <end position="356"/>
    </location>
</feature>
<dbReference type="InterPro" id="IPR002645">
    <property type="entry name" value="STAS_dom"/>
</dbReference>
<organism evidence="7 8">
    <name type="scientific">Wandonia haliotis</name>
    <dbReference type="NCBI Taxonomy" id="574963"/>
    <lineage>
        <taxon>Bacteria</taxon>
        <taxon>Pseudomonadati</taxon>
        <taxon>Bacteroidota</taxon>
        <taxon>Flavobacteriia</taxon>
        <taxon>Flavobacteriales</taxon>
        <taxon>Crocinitomicaceae</taxon>
        <taxon>Wandonia</taxon>
    </lineage>
</organism>
<dbReference type="PROSITE" id="PS50801">
    <property type="entry name" value="STAS"/>
    <property type="match status" value="1"/>
</dbReference>
<dbReference type="Pfam" id="PF01740">
    <property type="entry name" value="STAS"/>
    <property type="match status" value="1"/>
</dbReference>
<dbReference type="InterPro" id="IPR001902">
    <property type="entry name" value="SLC26A/SulP_fam"/>
</dbReference>
<keyword evidence="2 5" id="KW-0812">Transmembrane</keyword>
<comment type="subcellular location">
    <subcellularLocation>
        <location evidence="1">Membrane</location>
        <topology evidence="1">Multi-pass membrane protein</topology>
    </subcellularLocation>
</comment>
<comment type="caution">
    <text evidence="7">The sequence shown here is derived from an EMBL/GenBank/DDBJ whole genome shotgun (WGS) entry which is preliminary data.</text>
</comment>
<dbReference type="SUPFAM" id="SSF52091">
    <property type="entry name" value="SpoIIaa-like"/>
    <property type="match status" value="1"/>
</dbReference>
<proteinExistence type="predicted"/>
<feature type="domain" description="STAS" evidence="6">
    <location>
        <begin position="448"/>
        <end position="563"/>
    </location>
</feature>
<accession>A0ABN1MPE6</accession>
<evidence type="ECO:0000256" key="3">
    <source>
        <dbReference type="ARBA" id="ARBA00022989"/>
    </source>
</evidence>
<dbReference type="InterPro" id="IPR011547">
    <property type="entry name" value="SLC26A/SulP_dom"/>
</dbReference>
<dbReference type="EMBL" id="BAAAFH010000007">
    <property type="protein sequence ID" value="GAA0874913.1"/>
    <property type="molecule type" value="Genomic_DNA"/>
</dbReference>
<dbReference type="Gene3D" id="3.30.750.24">
    <property type="entry name" value="STAS domain"/>
    <property type="match status" value="1"/>
</dbReference>
<evidence type="ECO:0000256" key="1">
    <source>
        <dbReference type="ARBA" id="ARBA00004141"/>
    </source>
</evidence>
<feature type="transmembrane region" description="Helical" evidence="5">
    <location>
        <begin position="392"/>
        <end position="424"/>
    </location>
</feature>
<dbReference type="Proteomes" id="UP001501126">
    <property type="component" value="Unassembled WGS sequence"/>
</dbReference>
<feature type="transmembrane region" description="Helical" evidence="5">
    <location>
        <begin position="256"/>
        <end position="281"/>
    </location>
</feature>
<gene>
    <name evidence="7" type="ORF">GCM10009118_13210</name>
</gene>
<reference evidence="7 8" key="1">
    <citation type="journal article" date="2019" name="Int. J. Syst. Evol. Microbiol.">
        <title>The Global Catalogue of Microorganisms (GCM) 10K type strain sequencing project: providing services to taxonomists for standard genome sequencing and annotation.</title>
        <authorList>
            <consortium name="The Broad Institute Genomics Platform"/>
            <consortium name="The Broad Institute Genome Sequencing Center for Infectious Disease"/>
            <person name="Wu L."/>
            <person name="Ma J."/>
        </authorList>
    </citation>
    <scope>NUCLEOTIDE SEQUENCE [LARGE SCALE GENOMIC DNA]</scope>
    <source>
        <strain evidence="7 8">JCM 16083</strain>
    </source>
</reference>
<feature type="transmembrane region" description="Helical" evidence="5">
    <location>
        <begin position="216"/>
        <end position="236"/>
    </location>
</feature>
<evidence type="ECO:0000259" key="6">
    <source>
        <dbReference type="PROSITE" id="PS50801"/>
    </source>
</evidence>
<evidence type="ECO:0000256" key="4">
    <source>
        <dbReference type="ARBA" id="ARBA00023136"/>
    </source>
</evidence>
<evidence type="ECO:0000256" key="2">
    <source>
        <dbReference type="ARBA" id="ARBA00022692"/>
    </source>
</evidence>
<dbReference type="NCBIfam" id="TIGR00815">
    <property type="entry name" value="sulP"/>
    <property type="match status" value="1"/>
</dbReference>
<feature type="transmembrane region" description="Helical" evidence="5">
    <location>
        <begin position="33"/>
        <end position="53"/>
    </location>
</feature>
<feature type="transmembrane region" description="Helical" evidence="5">
    <location>
        <begin position="59"/>
        <end position="75"/>
    </location>
</feature>
<feature type="transmembrane region" description="Helical" evidence="5">
    <location>
        <begin position="362"/>
        <end position="380"/>
    </location>
</feature>
<dbReference type="Pfam" id="PF00916">
    <property type="entry name" value="Sulfate_transp"/>
    <property type="match status" value="1"/>
</dbReference>
<dbReference type="CDD" id="cd07042">
    <property type="entry name" value="STAS_SulP_like_sulfate_transporter"/>
    <property type="match status" value="1"/>
</dbReference>
<feature type="transmembrane region" description="Helical" evidence="5">
    <location>
        <begin position="108"/>
        <end position="129"/>
    </location>
</feature>
<keyword evidence="8" id="KW-1185">Reference proteome</keyword>
<protein>
    <submittedName>
        <fullName evidence="7">Solute carrier family 26 protein</fullName>
    </submittedName>
</protein>
<evidence type="ECO:0000313" key="7">
    <source>
        <dbReference type="EMBL" id="GAA0874913.1"/>
    </source>
</evidence>
<feature type="transmembrane region" description="Helical" evidence="5">
    <location>
        <begin position="187"/>
        <end position="204"/>
    </location>
</feature>
<evidence type="ECO:0000256" key="5">
    <source>
        <dbReference type="SAM" id="Phobius"/>
    </source>
</evidence>
<name>A0ABN1MPE6_9FLAO</name>
<dbReference type="PANTHER" id="PTHR11814">
    <property type="entry name" value="SULFATE TRANSPORTER"/>
    <property type="match status" value="1"/>
</dbReference>
<evidence type="ECO:0000313" key="8">
    <source>
        <dbReference type="Proteomes" id="UP001501126"/>
    </source>
</evidence>
<keyword evidence="4 5" id="KW-0472">Membrane</keyword>